<evidence type="ECO:0008006" key="3">
    <source>
        <dbReference type="Google" id="ProtNLM"/>
    </source>
</evidence>
<gene>
    <name evidence="1" type="ORF">PMAYCL1PPCAC_20034</name>
</gene>
<comment type="caution">
    <text evidence="1">The sequence shown here is derived from an EMBL/GenBank/DDBJ whole genome shotgun (WGS) entry which is preliminary data.</text>
</comment>
<accession>A0AAN5CT28</accession>
<protein>
    <recommendedName>
        <fullName evidence="3">F-box domain-containing protein</fullName>
    </recommendedName>
</protein>
<dbReference type="Proteomes" id="UP001328107">
    <property type="component" value="Unassembled WGS sequence"/>
</dbReference>
<evidence type="ECO:0000313" key="2">
    <source>
        <dbReference type="Proteomes" id="UP001328107"/>
    </source>
</evidence>
<dbReference type="EMBL" id="BTRK01000004">
    <property type="protein sequence ID" value="GMR49839.1"/>
    <property type="molecule type" value="Genomic_DNA"/>
</dbReference>
<dbReference type="AlphaFoldDB" id="A0AAN5CT28"/>
<keyword evidence="2" id="KW-1185">Reference proteome</keyword>
<evidence type="ECO:0000313" key="1">
    <source>
        <dbReference type="EMBL" id="GMR49839.1"/>
    </source>
</evidence>
<feature type="non-terminal residue" evidence="1">
    <location>
        <position position="1"/>
    </location>
</feature>
<sequence>RYLKLSVIEMIEYPAKEDEKLEAHSMSAIEQLPHEIVWRILNHAPETALALRLTSRTLKSCSDEFAMLQSTIPFIDFIRIEKIKSEYLRLKPVISIRIMVLYKKSKSKLFKQRLIRENSLVSVSKGLIKSKKFRSKTQDFQWDLDCDNIYDDLLAHLGKCIGNRIKRASLYDFNDSGPRNVVSKVMGGKQFERISIRRVDKISTETGNLLKFLTTYGIDYLYLKTGEVENAMAILNHLSYFVRFIEMDQEPVDEIDMSSHYFLGVHNADWAPVFIDMFSNKLERLVIETRYCEYLSETDVAMLLQQLIAIPKKLYLYSNCSRNVNPVMHEDKNRLAHVYKGDSTMYLYFRQIY</sequence>
<organism evidence="1 2">
    <name type="scientific">Pristionchus mayeri</name>
    <dbReference type="NCBI Taxonomy" id="1317129"/>
    <lineage>
        <taxon>Eukaryota</taxon>
        <taxon>Metazoa</taxon>
        <taxon>Ecdysozoa</taxon>
        <taxon>Nematoda</taxon>
        <taxon>Chromadorea</taxon>
        <taxon>Rhabditida</taxon>
        <taxon>Rhabditina</taxon>
        <taxon>Diplogasteromorpha</taxon>
        <taxon>Diplogasteroidea</taxon>
        <taxon>Neodiplogasteridae</taxon>
        <taxon>Pristionchus</taxon>
    </lineage>
</organism>
<name>A0AAN5CT28_9BILA</name>
<proteinExistence type="predicted"/>
<reference evidence="2" key="1">
    <citation type="submission" date="2022-10" db="EMBL/GenBank/DDBJ databases">
        <title>Genome assembly of Pristionchus species.</title>
        <authorList>
            <person name="Yoshida K."/>
            <person name="Sommer R.J."/>
        </authorList>
    </citation>
    <scope>NUCLEOTIDE SEQUENCE [LARGE SCALE GENOMIC DNA]</scope>
    <source>
        <strain evidence="2">RS5460</strain>
    </source>
</reference>